<gene>
    <name evidence="2" type="ORF">G3M78_12975</name>
</gene>
<evidence type="ECO:0000313" key="3">
    <source>
        <dbReference type="Proteomes" id="UP000594464"/>
    </source>
</evidence>
<feature type="domain" description="Glycosyltransferase 2-like" evidence="1">
    <location>
        <begin position="13"/>
        <end position="169"/>
    </location>
</feature>
<evidence type="ECO:0000313" key="2">
    <source>
        <dbReference type="EMBL" id="QPJ66255.1"/>
    </source>
</evidence>
<dbReference type="KEGG" id="nva:G3M78_12975"/>
<evidence type="ECO:0000259" key="1">
    <source>
        <dbReference type="Pfam" id="PF00535"/>
    </source>
</evidence>
<accession>A0A7T0G4B5</accession>
<dbReference type="SUPFAM" id="SSF53448">
    <property type="entry name" value="Nucleotide-diphospho-sugar transferases"/>
    <property type="match status" value="1"/>
</dbReference>
<dbReference type="GO" id="GO:0016740">
    <property type="term" value="F:transferase activity"/>
    <property type="evidence" value="ECO:0007669"/>
    <property type="project" value="UniProtKB-KW"/>
</dbReference>
<dbReference type="EMBL" id="CP048620">
    <property type="protein sequence ID" value="QPJ66255.1"/>
    <property type="molecule type" value="Genomic_DNA"/>
</dbReference>
<dbReference type="Proteomes" id="UP000594464">
    <property type="component" value="Chromosome"/>
</dbReference>
<dbReference type="PANTHER" id="PTHR43685:SF2">
    <property type="entry name" value="GLYCOSYLTRANSFERASE 2-LIKE DOMAIN-CONTAINING PROTEIN"/>
    <property type="match status" value="1"/>
</dbReference>
<name>A0A7T0G4B5_9BACT</name>
<dbReference type="InterPro" id="IPR029044">
    <property type="entry name" value="Nucleotide-diphossugar_trans"/>
</dbReference>
<dbReference type="AlphaFoldDB" id="A0A7T0G4B5"/>
<dbReference type="Pfam" id="PF00535">
    <property type="entry name" value="Glycos_transf_2"/>
    <property type="match status" value="1"/>
</dbReference>
<keyword evidence="2" id="KW-0808">Transferase</keyword>
<dbReference type="InterPro" id="IPR050834">
    <property type="entry name" value="Glycosyltransf_2"/>
</dbReference>
<sequence>MAESQNKQAPEVSIIVPTYNRKNFLKDCLSSIINQTFRNYEVFVVDDGSSDGTETLTSDFPQVRFIFLQENGGVSRARNIGVQAARGAYICFLDSDDLWLENKLEVQMEWMRKHPEAMAVHTDEIWIRRGRRVNPMSKHAKHGGDIFERCLPFCIVSPSSILLKKELFDRVGGFDESLPACEDYDLWLRIAAQFRIELIDEKLMIKRGGHADQLSHKHWGMDRFRVRSLLNLLESGNLNPSQRSLTIGELAEKCRILALGCDKRGKVQDAEKYRTIMNKYLEKSEAETSDIHAH</sequence>
<dbReference type="InterPro" id="IPR001173">
    <property type="entry name" value="Glyco_trans_2-like"/>
</dbReference>
<proteinExistence type="predicted"/>
<organism evidence="2 3">
    <name type="scientific">Candidatus Nitrohelix vancouverensis</name>
    <dbReference type="NCBI Taxonomy" id="2705534"/>
    <lineage>
        <taxon>Bacteria</taxon>
        <taxon>Pseudomonadati</taxon>
        <taxon>Nitrospinota/Tectimicrobiota group</taxon>
        <taxon>Nitrospinota</taxon>
        <taxon>Nitrospinia</taxon>
        <taxon>Nitrospinales</taxon>
        <taxon>Nitrospinaceae</taxon>
        <taxon>Candidatus Nitrohelix</taxon>
    </lineage>
</organism>
<reference evidence="3" key="1">
    <citation type="submission" date="2020-02" db="EMBL/GenBank/DDBJ databases">
        <title>Genomic and physiological characterization of two novel Nitrospinaceae genera.</title>
        <authorList>
            <person name="Mueller A.J."/>
            <person name="Jung M.-Y."/>
            <person name="Strachan C.R."/>
            <person name="Herbold C.W."/>
            <person name="Kirkegaard R.H."/>
            <person name="Daims H."/>
        </authorList>
    </citation>
    <scope>NUCLEOTIDE SEQUENCE [LARGE SCALE GENOMIC DNA]</scope>
</reference>
<dbReference type="Gene3D" id="3.90.550.10">
    <property type="entry name" value="Spore Coat Polysaccharide Biosynthesis Protein SpsA, Chain A"/>
    <property type="match status" value="1"/>
</dbReference>
<dbReference type="CDD" id="cd00761">
    <property type="entry name" value="Glyco_tranf_GTA_type"/>
    <property type="match status" value="1"/>
</dbReference>
<dbReference type="PANTHER" id="PTHR43685">
    <property type="entry name" value="GLYCOSYLTRANSFERASE"/>
    <property type="match status" value="1"/>
</dbReference>
<protein>
    <submittedName>
        <fullName evidence="2">Glycosyltransferase family 2 protein</fullName>
    </submittedName>
</protein>